<dbReference type="CDD" id="cd06257">
    <property type="entry name" value="DnaJ"/>
    <property type="match status" value="1"/>
</dbReference>
<dbReference type="STRING" id="3827.A0A1S2YQG8"/>
<feature type="domain" description="J" evidence="2">
    <location>
        <begin position="66"/>
        <end position="130"/>
    </location>
</feature>
<feature type="compositionally biased region" description="Low complexity" evidence="1">
    <location>
        <begin position="159"/>
        <end position="181"/>
    </location>
</feature>
<dbReference type="SUPFAM" id="SSF46565">
    <property type="entry name" value="Chaperone J-domain"/>
    <property type="match status" value="1"/>
</dbReference>
<accession>A0A1S2YQG8</accession>
<gene>
    <name evidence="4" type="primary">LOC101508493</name>
</gene>
<dbReference type="RefSeq" id="XP_073219910.1">
    <property type="nucleotide sequence ID" value="XM_073363809.1"/>
</dbReference>
<feature type="region of interest" description="Disordered" evidence="1">
    <location>
        <begin position="130"/>
        <end position="181"/>
    </location>
</feature>
<dbReference type="KEGG" id="cam:101508493"/>
<dbReference type="InterPro" id="IPR024593">
    <property type="entry name" value="DUF3444"/>
</dbReference>
<sequence length="973" mass="110613">MDCNKEEALRAKAIAEKKMENRDFMGARKFAVKAQQLYPVLENIAQMVVVCDVHCSAEKKFGNEIDWYGILQLEHTADDAMIKKQFRKFALLLHPDKNQFAGAEAAFKLIGEAQMVLSDREKRTRYDMKLKVNKPAMPRPNQQSAPKNFNSAMKTNVKPNSTNSNTQQQQQNRQPEQQRQNGARSTFWTACPFCSVKYQYYREVVNKSLRCQQCHRPFVAYILDVQGSSRTTTSSQQAFGQQKDGLNHGTSKVDVGSQGNSHVEKSNTKPFQNKGPVDVSGKPNVKRKRNQVEVSSQSSDYTSSSDSEGDTVAGGFPGVGNHSSEQPRRSVRQKHKVSYRENMSDNDDDLLRSSKRGQVSGTPCGDGQSHGETAKGNDQNCLAADLKDEHANVKQKQDFHSKERSLNRNEEKKRESGKEAVGGSKQMDETLEHSSPDSTSKTTNQPNAYLYPDAEFSDFDKDRRKECFAPGQIWAIYDTTDGMPRLYVLIRKVISPGFKLRATWLEPHPDGNDETKWVNEELPVACGKYKLGTIDIFEDHLMFSHLVLCERIGHNTFRVFPRKGETWALFKNWDIKWYLDAESHKQYGYEFVEILSDYVEGEGVYVAYLGKLKGFVSLFFRIMKEDNQPFQISSLELFRFSHRVPSFKMTGQEGIGVHLGYLEFDPASLPMNLEEIAVSENLDVKIGHNSSGRENARSSVRSEPVMAPEEIVSIPKVNVETSNSTEIKDSLDDIDDGCASPALTPEAFEIPDALFFNFEAGKSLDKFQIGQIWAFYSDEDGMPKYYGQIKKIDTSPDLELHVSWLACCRLPENTTKWEDEDMLISCGRFKVNKSIDFLCDYRNMSCISHQVQADAIGKNYAIYPRKGEVWALYRKWSNKIKCSDLKNWEYNIVEVLEEADLFTEVLVLEHVSDFSSIFRGKSNEGSPVNLRIPRKELLKFSHQIPAFKLTEEHGNLRGFWELDAGAVPPYLWS</sequence>
<reference evidence="4" key="2">
    <citation type="submission" date="2025-08" db="UniProtKB">
        <authorList>
            <consortium name="RefSeq"/>
        </authorList>
    </citation>
    <scope>IDENTIFICATION</scope>
    <source>
        <tissue evidence="4">Etiolated seedlings</tissue>
    </source>
</reference>
<dbReference type="InterPro" id="IPR001623">
    <property type="entry name" value="DnaJ_domain"/>
</dbReference>
<evidence type="ECO:0000313" key="3">
    <source>
        <dbReference type="Proteomes" id="UP000087171"/>
    </source>
</evidence>
<protein>
    <submittedName>
        <fullName evidence="4">Uncharacterized protein LOC101508493</fullName>
    </submittedName>
</protein>
<dbReference type="RefSeq" id="XP_004508320.1">
    <property type="nucleotide sequence ID" value="XM_004508263.3"/>
</dbReference>
<dbReference type="PROSITE" id="PS50076">
    <property type="entry name" value="DNAJ_2"/>
    <property type="match status" value="1"/>
</dbReference>
<proteinExistence type="predicted"/>
<dbReference type="InterPro" id="IPR036869">
    <property type="entry name" value="J_dom_sf"/>
</dbReference>
<keyword evidence="3" id="KW-1185">Reference proteome</keyword>
<dbReference type="SMART" id="SM00271">
    <property type="entry name" value="DnaJ"/>
    <property type="match status" value="1"/>
</dbReference>
<dbReference type="eggNOG" id="ENOG502QS8C">
    <property type="taxonomic scope" value="Eukaryota"/>
</dbReference>
<dbReference type="Proteomes" id="UP000087171">
    <property type="component" value="Chromosome Ca7"/>
</dbReference>
<feature type="compositionally biased region" description="Basic and acidic residues" evidence="1">
    <location>
        <begin position="426"/>
        <end position="435"/>
    </location>
</feature>
<organism evidence="3 4">
    <name type="scientific">Cicer arietinum</name>
    <name type="common">Chickpea</name>
    <name type="synonym">Garbanzo</name>
    <dbReference type="NCBI Taxonomy" id="3827"/>
    <lineage>
        <taxon>Eukaryota</taxon>
        <taxon>Viridiplantae</taxon>
        <taxon>Streptophyta</taxon>
        <taxon>Embryophyta</taxon>
        <taxon>Tracheophyta</taxon>
        <taxon>Spermatophyta</taxon>
        <taxon>Magnoliopsida</taxon>
        <taxon>eudicotyledons</taxon>
        <taxon>Gunneridae</taxon>
        <taxon>Pentapetalae</taxon>
        <taxon>rosids</taxon>
        <taxon>fabids</taxon>
        <taxon>Fabales</taxon>
        <taxon>Fabaceae</taxon>
        <taxon>Papilionoideae</taxon>
        <taxon>50 kb inversion clade</taxon>
        <taxon>NPAAA clade</taxon>
        <taxon>Hologalegina</taxon>
        <taxon>IRL clade</taxon>
        <taxon>Cicereae</taxon>
        <taxon>Cicer</taxon>
    </lineage>
</organism>
<dbReference type="Gene3D" id="1.10.287.110">
    <property type="entry name" value="DnaJ domain"/>
    <property type="match status" value="1"/>
</dbReference>
<dbReference type="PaxDb" id="3827-XP_004508319.1"/>
<dbReference type="Pfam" id="PF00226">
    <property type="entry name" value="DnaJ"/>
    <property type="match status" value="1"/>
</dbReference>
<dbReference type="Pfam" id="PF11926">
    <property type="entry name" value="DUF3444"/>
    <property type="match status" value="2"/>
</dbReference>
<evidence type="ECO:0000259" key="2">
    <source>
        <dbReference type="PROSITE" id="PS50076"/>
    </source>
</evidence>
<feature type="compositionally biased region" description="Polar residues" evidence="1">
    <location>
        <begin position="140"/>
        <end position="158"/>
    </location>
</feature>
<dbReference type="PANTHER" id="PTHR45089:SF18">
    <property type="entry name" value="DNAJ HEAT SHOCK AMINO-TERMINAL DOMAIN PROTEIN"/>
    <property type="match status" value="1"/>
</dbReference>
<feature type="compositionally biased region" description="Low complexity" evidence="1">
    <location>
        <begin position="295"/>
        <end position="306"/>
    </location>
</feature>
<name>A0A1S2YQG8_CICAR</name>
<feature type="region of interest" description="Disordered" evidence="1">
    <location>
        <begin position="392"/>
        <end position="452"/>
    </location>
</feature>
<dbReference type="GeneID" id="101508493"/>
<feature type="compositionally biased region" description="Basic and acidic residues" evidence="1">
    <location>
        <begin position="392"/>
        <end position="418"/>
    </location>
</feature>
<evidence type="ECO:0000313" key="4">
    <source>
        <dbReference type="RefSeq" id="XP_004508320.1"/>
    </source>
</evidence>
<evidence type="ECO:0000256" key="1">
    <source>
        <dbReference type="SAM" id="MobiDB-lite"/>
    </source>
</evidence>
<dbReference type="AlphaFoldDB" id="A0A1S2YQG8"/>
<dbReference type="PRINTS" id="PR00625">
    <property type="entry name" value="JDOMAIN"/>
</dbReference>
<dbReference type="PANTHER" id="PTHR45089">
    <property type="entry name" value="DNAJ HEAT SHOCK AMINO-TERMINAL DOMAIN PROTEIN-RELATED"/>
    <property type="match status" value="1"/>
</dbReference>
<feature type="compositionally biased region" description="Polar residues" evidence="1">
    <location>
        <begin position="436"/>
        <end position="447"/>
    </location>
</feature>
<reference evidence="3" key="1">
    <citation type="journal article" date="2013" name="Nat. Biotechnol.">
        <title>Draft genome sequence of chickpea (Cicer arietinum) provides a resource for trait improvement.</title>
        <authorList>
            <person name="Varshney R.K."/>
            <person name="Song C."/>
            <person name="Saxena R.K."/>
            <person name="Azam S."/>
            <person name="Yu S."/>
            <person name="Sharpe A.G."/>
            <person name="Cannon S."/>
            <person name="Baek J."/>
            <person name="Rosen B.D."/>
            <person name="Tar'an B."/>
            <person name="Millan T."/>
            <person name="Zhang X."/>
            <person name="Ramsay L.D."/>
            <person name="Iwata A."/>
            <person name="Wang Y."/>
            <person name="Nelson W."/>
            <person name="Farmer A.D."/>
            <person name="Gaur P.M."/>
            <person name="Soderlund C."/>
            <person name="Penmetsa R.V."/>
            <person name="Xu C."/>
            <person name="Bharti A.K."/>
            <person name="He W."/>
            <person name="Winter P."/>
            <person name="Zhao S."/>
            <person name="Hane J.K."/>
            <person name="Carrasquilla-Garcia N."/>
            <person name="Condie J.A."/>
            <person name="Upadhyaya H.D."/>
            <person name="Luo M.C."/>
            <person name="Thudi M."/>
            <person name="Gowda C.L."/>
            <person name="Singh N.P."/>
            <person name="Lichtenzveig J."/>
            <person name="Gali K.K."/>
            <person name="Rubio J."/>
            <person name="Nadarajan N."/>
            <person name="Dolezel J."/>
            <person name="Bansal K.C."/>
            <person name="Xu X."/>
            <person name="Edwards D."/>
            <person name="Zhang G."/>
            <person name="Kahl G."/>
            <person name="Gil J."/>
            <person name="Singh K.B."/>
            <person name="Datta S.K."/>
            <person name="Jackson S.A."/>
            <person name="Wang J."/>
            <person name="Cook D.R."/>
        </authorList>
    </citation>
    <scope>NUCLEOTIDE SEQUENCE [LARGE SCALE GENOMIC DNA]</scope>
    <source>
        <strain evidence="3">cv. CDC Frontier</strain>
    </source>
</reference>
<feature type="region of interest" description="Disordered" evidence="1">
    <location>
        <begin position="233"/>
        <end position="377"/>
    </location>
</feature>
<dbReference type="OrthoDB" id="10250354at2759"/>